<keyword evidence="3" id="KW-1185">Reference proteome</keyword>
<evidence type="ECO:0000313" key="3">
    <source>
        <dbReference type="Proteomes" id="UP001383192"/>
    </source>
</evidence>
<evidence type="ECO:0000313" key="2">
    <source>
        <dbReference type="EMBL" id="KAK7023438.1"/>
    </source>
</evidence>
<accession>A0AAW0BBT1</accession>
<evidence type="ECO:0000256" key="1">
    <source>
        <dbReference type="SAM" id="MobiDB-lite"/>
    </source>
</evidence>
<feature type="compositionally biased region" description="Basic residues" evidence="1">
    <location>
        <begin position="62"/>
        <end position="79"/>
    </location>
</feature>
<sequence length="158" mass="17313">MACFHLRAKLVDTSKINFFDSDNKVPISGPDAPMSQGLRVKKTSKPTESLVEKALDEDGQPKKPRISARRPKGLPKPKTTRLGGDNDDCPDLVEVSDTDSSDLEDTGDPDTDTDDDSDVVILGEVIDMLPSKTIPENGQRKRHPASRSRTKGMRVTAR</sequence>
<feature type="compositionally biased region" description="Basic and acidic residues" evidence="1">
    <location>
        <begin position="50"/>
        <end position="61"/>
    </location>
</feature>
<proteinExistence type="predicted"/>
<organism evidence="2 3">
    <name type="scientific">Paramarasmius palmivorus</name>
    <dbReference type="NCBI Taxonomy" id="297713"/>
    <lineage>
        <taxon>Eukaryota</taxon>
        <taxon>Fungi</taxon>
        <taxon>Dikarya</taxon>
        <taxon>Basidiomycota</taxon>
        <taxon>Agaricomycotina</taxon>
        <taxon>Agaricomycetes</taxon>
        <taxon>Agaricomycetidae</taxon>
        <taxon>Agaricales</taxon>
        <taxon>Marasmiineae</taxon>
        <taxon>Marasmiaceae</taxon>
        <taxon>Paramarasmius</taxon>
    </lineage>
</organism>
<dbReference type="AlphaFoldDB" id="A0AAW0BBT1"/>
<dbReference type="EMBL" id="JAYKXP010000139">
    <property type="protein sequence ID" value="KAK7023438.1"/>
    <property type="molecule type" value="Genomic_DNA"/>
</dbReference>
<gene>
    <name evidence="2" type="ORF">VNI00_016744</name>
</gene>
<protein>
    <submittedName>
        <fullName evidence="2">Uncharacterized protein</fullName>
    </submittedName>
</protein>
<feature type="region of interest" description="Disordered" evidence="1">
    <location>
        <begin position="22"/>
        <end position="158"/>
    </location>
</feature>
<name>A0AAW0BBT1_9AGAR</name>
<feature type="compositionally biased region" description="Acidic residues" evidence="1">
    <location>
        <begin position="85"/>
        <end position="118"/>
    </location>
</feature>
<comment type="caution">
    <text evidence="2">The sequence shown here is derived from an EMBL/GenBank/DDBJ whole genome shotgun (WGS) entry which is preliminary data.</text>
</comment>
<feature type="compositionally biased region" description="Basic residues" evidence="1">
    <location>
        <begin position="140"/>
        <end position="158"/>
    </location>
</feature>
<reference evidence="2 3" key="1">
    <citation type="submission" date="2024-01" db="EMBL/GenBank/DDBJ databases">
        <title>A draft genome for a cacao thread blight-causing isolate of Paramarasmius palmivorus.</title>
        <authorList>
            <person name="Baruah I.K."/>
            <person name="Bukari Y."/>
            <person name="Amoako-Attah I."/>
            <person name="Meinhardt L.W."/>
            <person name="Bailey B.A."/>
            <person name="Cohen S.P."/>
        </authorList>
    </citation>
    <scope>NUCLEOTIDE SEQUENCE [LARGE SCALE GENOMIC DNA]</scope>
    <source>
        <strain evidence="2 3">GH-12</strain>
    </source>
</reference>
<dbReference type="Proteomes" id="UP001383192">
    <property type="component" value="Unassembled WGS sequence"/>
</dbReference>